<feature type="compositionally biased region" description="Low complexity" evidence="1">
    <location>
        <begin position="391"/>
        <end position="413"/>
    </location>
</feature>
<dbReference type="STRING" id="1081105.A0A167ECB3"/>
<feature type="compositionally biased region" description="Polar residues" evidence="1">
    <location>
        <begin position="421"/>
        <end position="435"/>
    </location>
</feature>
<dbReference type="PANTHER" id="PTHR45708">
    <property type="entry name" value="ENDOCHITINASE"/>
    <property type="match status" value="1"/>
</dbReference>
<name>A0A167ECB3_METRR</name>
<dbReference type="AlphaFoldDB" id="A0A167ECB3"/>
<dbReference type="Gene3D" id="3.20.20.80">
    <property type="entry name" value="Glycosidases"/>
    <property type="match status" value="1"/>
</dbReference>
<protein>
    <submittedName>
        <fullName evidence="2">Chitinase 18-18</fullName>
    </submittedName>
</protein>
<dbReference type="PANTHER" id="PTHR45708:SF47">
    <property type="entry name" value="ENDOCHITINASE A"/>
    <property type="match status" value="1"/>
</dbReference>
<dbReference type="Proteomes" id="UP000243498">
    <property type="component" value="Unassembled WGS sequence"/>
</dbReference>
<organism evidence="2 3">
    <name type="scientific">Metarhizium rileyi (strain RCEF 4871)</name>
    <name type="common">Nomuraea rileyi</name>
    <dbReference type="NCBI Taxonomy" id="1649241"/>
    <lineage>
        <taxon>Eukaryota</taxon>
        <taxon>Fungi</taxon>
        <taxon>Dikarya</taxon>
        <taxon>Ascomycota</taxon>
        <taxon>Pezizomycotina</taxon>
        <taxon>Sordariomycetes</taxon>
        <taxon>Hypocreomycetidae</taxon>
        <taxon>Hypocreales</taxon>
        <taxon>Clavicipitaceae</taxon>
        <taxon>Metarhizium</taxon>
    </lineage>
</organism>
<keyword evidence="3" id="KW-1185">Reference proteome</keyword>
<reference evidence="2 3" key="1">
    <citation type="journal article" date="2016" name="Genome Biol. Evol.">
        <title>Divergent and convergent evolution of fungal pathogenicity.</title>
        <authorList>
            <person name="Shang Y."/>
            <person name="Xiao G."/>
            <person name="Zheng P."/>
            <person name="Cen K."/>
            <person name="Zhan S."/>
            <person name="Wang C."/>
        </authorList>
    </citation>
    <scope>NUCLEOTIDE SEQUENCE [LARGE SCALE GENOMIC DNA]</scope>
    <source>
        <strain evidence="2 3">RCEF 4871</strain>
    </source>
</reference>
<dbReference type="EMBL" id="AZHC01000011">
    <property type="protein sequence ID" value="OAA43674.1"/>
    <property type="molecule type" value="Genomic_DNA"/>
</dbReference>
<dbReference type="SUPFAM" id="SSF51445">
    <property type="entry name" value="(Trans)glycosidases"/>
    <property type="match status" value="1"/>
</dbReference>
<dbReference type="GO" id="GO:0005576">
    <property type="term" value="C:extracellular region"/>
    <property type="evidence" value="ECO:0007669"/>
    <property type="project" value="TreeGrafter"/>
</dbReference>
<gene>
    <name evidence="2" type="ORF">NOR_04249</name>
</gene>
<proteinExistence type="predicted"/>
<feature type="region of interest" description="Disordered" evidence="1">
    <location>
        <begin position="365"/>
        <end position="441"/>
    </location>
</feature>
<dbReference type="InterPro" id="IPR017853">
    <property type="entry name" value="GH"/>
</dbReference>
<dbReference type="InterPro" id="IPR050542">
    <property type="entry name" value="Glycosyl_Hydrlase18_Chitinase"/>
</dbReference>
<dbReference type="GO" id="GO:0004568">
    <property type="term" value="F:chitinase activity"/>
    <property type="evidence" value="ECO:0007669"/>
    <property type="project" value="TreeGrafter"/>
</dbReference>
<sequence>MALSLGPEAGVIAPGLLHSSWDHTARLSEVCNSGVDYVTISLNDHSGGQHYEEGVNFALFCFNQILRPGSSVYREESILKQCELMRHDAEQCRQRGVKILLGIGDEPEVDDVLIKTTMEEGKEFAEALYEKLHTYVDGFHLDLHSQPESTNEAYIAMVDFWRARHAFIAATPVCIMDNEEGRIQEDDLIGNAQFDALFLSLYNDPICIHRLDIPSYEAADGGFLRHASNDTSWLNSWTEQIAYGKSRNAKLFINLPASEELDRSRYHDRNELKEVVCKLSAHENFGGISVWKSLAARTNINEKGENYLQVARQVVKNPCREPSTTISPTSSSKKVFSKVTSTKSSIQHPSISGTNTAYVVGPTSSGTVYEKPSNSSAISASSKKLDATNVTASAMDTPSSSSSFPRASLASSSRRFDSTVAKPTQTVDEPSLPTTERSDSMNKCPPGVAKCFVDHAKTKSSSLYTPAEESAKPLEPTVARAFVTTKSPVFITSTIYTTTTYTVYSCLPTVTNCRLGDITSKIVVAYHTSLPVEGVEAGKGLKDVKPARKGKVLKCHESTNNPQGIETGKGPQDVKPADYMKGVEADKNVKDVGAVKGPQDIKPADYLKGIEADKNVKGPQDVKPADYLKGAEAVKNVKDVGAVKGPQDVSPADHFEDVKPVKVLRPQPQPAEPARIVPSKEIKILTGQATMEHQRPGVLETSVQPAAVVAQPSAKDRSYPGCSDASNTSAPCSGVVVPNGPSEKPGAGCSGPNCPAVTVPKNSWAVPHVDAPAATGSNLIRSASTLALGLLFGVVVVVV</sequence>
<evidence type="ECO:0000313" key="3">
    <source>
        <dbReference type="Proteomes" id="UP000243498"/>
    </source>
</evidence>
<comment type="caution">
    <text evidence="2">The sequence shown here is derived from an EMBL/GenBank/DDBJ whole genome shotgun (WGS) entry which is preliminary data.</text>
</comment>
<dbReference type="OMA" id="VLKCHES"/>
<accession>A0A167ECB3</accession>
<dbReference type="OrthoDB" id="6020543at2759"/>
<feature type="compositionally biased region" description="Low complexity" evidence="1">
    <location>
        <begin position="373"/>
        <end position="382"/>
    </location>
</feature>
<evidence type="ECO:0000313" key="2">
    <source>
        <dbReference type="EMBL" id="OAA43674.1"/>
    </source>
</evidence>
<evidence type="ECO:0000256" key="1">
    <source>
        <dbReference type="SAM" id="MobiDB-lite"/>
    </source>
</evidence>